<keyword evidence="1" id="KW-0269">Exonuclease</keyword>
<accession>A0A481YX71</accession>
<dbReference type="InterPro" id="IPR011604">
    <property type="entry name" value="PDDEXK-like_dom_sf"/>
</dbReference>
<protein>
    <submittedName>
        <fullName evidence="1">Exonuclease</fullName>
    </submittedName>
</protein>
<dbReference type="EMBL" id="MK500364">
    <property type="protein sequence ID" value="QBK87630.1"/>
    <property type="molecule type" value="Genomic_DNA"/>
</dbReference>
<dbReference type="InterPro" id="IPR011335">
    <property type="entry name" value="Restrct_endonuc-II-like"/>
</dbReference>
<evidence type="ECO:0000313" key="1">
    <source>
        <dbReference type="EMBL" id="QBK87630.1"/>
    </source>
</evidence>
<keyword evidence="1" id="KW-0378">Hydrolase</keyword>
<gene>
    <name evidence="1" type="ORF">LCMAC201_05430</name>
</gene>
<dbReference type="SUPFAM" id="SSF52980">
    <property type="entry name" value="Restriction endonuclease-like"/>
    <property type="match status" value="1"/>
</dbReference>
<proteinExistence type="predicted"/>
<name>A0A481YX71_9VIRU</name>
<reference evidence="1" key="1">
    <citation type="journal article" date="2019" name="MBio">
        <title>Virus Genomes from Deep Sea Sediments Expand the Ocean Megavirome and Support Independent Origins of Viral Gigantism.</title>
        <authorList>
            <person name="Backstrom D."/>
            <person name="Yutin N."/>
            <person name="Jorgensen S.L."/>
            <person name="Dharamshi J."/>
            <person name="Homa F."/>
            <person name="Zaremba-Niedwiedzka K."/>
            <person name="Spang A."/>
            <person name="Wolf Y.I."/>
            <person name="Koonin E.V."/>
            <person name="Ettema T.J."/>
        </authorList>
    </citation>
    <scope>NUCLEOTIDE SEQUENCE</scope>
</reference>
<dbReference type="Gene3D" id="3.90.320.10">
    <property type="match status" value="1"/>
</dbReference>
<keyword evidence="1" id="KW-0540">Nuclease</keyword>
<sequence length="256" mass="30659">MVSLSQKNIHPRDKHIQFDDPTHIYTIDGDSNYKSVTTWIHEFFPHFDADKIIAKMRKGNNWNPSNKYYKLTDEQIKEGWNQNGQEAATLGTEMHLNIENFYNEQSSTLEFKNTPEYKLFRGYLQDHMYETYRTEWMVYSKKYRLAGSIDIVYIDPNDADKVILADWKRSKEIRYSNRWEKGFGPLAKTDNCNYHHYCLQLNIYRMILEKYYGKTVTEMFLVILHPNQKKYIKIVIPRIWKPIMGMLADRLRSISL</sequence>
<dbReference type="GO" id="GO:0004527">
    <property type="term" value="F:exonuclease activity"/>
    <property type="evidence" value="ECO:0007669"/>
    <property type="project" value="UniProtKB-KW"/>
</dbReference>
<organism evidence="1">
    <name type="scientific">Marseillevirus LCMAC201</name>
    <dbReference type="NCBI Taxonomy" id="2506605"/>
    <lineage>
        <taxon>Viruses</taxon>
        <taxon>Varidnaviria</taxon>
        <taxon>Bamfordvirae</taxon>
        <taxon>Nucleocytoviricota</taxon>
        <taxon>Megaviricetes</taxon>
        <taxon>Pimascovirales</taxon>
        <taxon>Pimascovirales incertae sedis</taxon>
        <taxon>Marseilleviridae</taxon>
    </lineage>
</organism>